<accession>A0A367YTQ5</accession>
<keyword evidence="1" id="KW-0812">Transmembrane</keyword>
<sequence length="142" mass="14468">MGLPVVAIAGLALLGAPRVVLHDLGVLSEGTALNAVFVLAPPLVWVLVVLLARVTIPFRALLAVGAGYGVLLAVIHQLLWTHAFGGAPPQLGGTLADLDPTAQEALLRGNAVVSSLVTGLVVGALTGLVALALTVLLRRARR</sequence>
<keyword evidence="1" id="KW-0472">Membrane</keyword>
<gene>
    <name evidence="2" type="ORF">DT076_12490</name>
</gene>
<proteinExistence type="predicted"/>
<organism evidence="2 3">
    <name type="scientific">Desertihabitans brevis</name>
    <dbReference type="NCBI Taxonomy" id="2268447"/>
    <lineage>
        <taxon>Bacteria</taxon>
        <taxon>Bacillati</taxon>
        <taxon>Actinomycetota</taxon>
        <taxon>Actinomycetes</taxon>
        <taxon>Propionibacteriales</taxon>
        <taxon>Propionibacteriaceae</taxon>
        <taxon>Desertihabitans</taxon>
    </lineage>
</organism>
<evidence type="ECO:0000313" key="3">
    <source>
        <dbReference type="Proteomes" id="UP000252770"/>
    </source>
</evidence>
<name>A0A367YTQ5_9ACTN</name>
<feature type="transmembrane region" description="Helical" evidence="1">
    <location>
        <begin position="31"/>
        <end position="51"/>
    </location>
</feature>
<dbReference type="Proteomes" id="UP000252770">
    <property type="component" value="Unassembled WGS sequence"/>
</dbReference>
<keyword evidence="3" id="KW-1185">Reference proteome</keyword>
<protein>
    <submittedName>
        <fullName evidence="2">Uncharacterized protein</fullName>
    </submittedName>
</protein>
<dbReference type="AlphaFoldDB" id="A0A367YTQ5"/>
<feature type="transmembrane region" description="Helical" evidence="1">
    <location>
        <begin position="116"/>
        <end position="137"/>
    </location>
</feature>
<reference evidence="2 3" key="1">
    <citation type="submission" date="2018-07" db="EMBL/GenBank/DDBJ databases">
        <title>Desertimonas flava gen. nov. sp. nov.</title>
        <authorList>
            <person name="Liu S."/>
        </authorList>
    </citation>
    <scope>NUCLEOTIDE SEQUENCE [LARGE SCALE GENOMIC DNA]</scope>
    <source>
        <strain evidence="2 3">16Sb5-5</strain>
    </source>
</reference>
<feature type="transmembrane region" description="Helical" evidence="1">
    <location>
        <begin position="58"/>
        <end position="79"/>
    </location>
</feature>
<dbReference type="EMBL" id="QOUI01000007">
    <property type="protein sequence ID" value="RCK69273.1"/>
    <property type="molecule type" value="Genomic_DNA"/>
</dbReference>
<evidence type="ECO:0000313" key="2">
    <source>
        <dbReference type="EMBL" id="RCK69273.1"/>
    </source>
</evidence>
<comment type="caution">
    <text evidence="2">The sequence shown here is derived from an EMBL/GenBank/DDBJ whole genome shotgun (WGS) entry which is preliminary data.</text>
</comment>
<evidence type="ECO:0000256" key="1">
    <source>
        <dbReference type="SAM" id="Phobius"/>
    </source>
</evidence>
<keyword evidence="1" id="KW-1133">Transmembrane helix</keyword>